<keyword evidence="1" id="KW-0143">Chaperone</keyword>
<reference evidence="3 4" key="1">
    <citation type="submission" date="2016-10" db="EMBL/GenBank/DDBJ databases">
        <authorList>
            <person name="de Groot N.N."/>
        </authorList>
    </citation>
    <scope>NUCLEOTIDE SEQUENCE [LARGE SCALE GENOMIC DNA]</scope>
    <source>
        <strain evidence="3 4">B25</strain>
    </source>
</reference>
<protein>
    <submittedName>
        <fullName evidence="3">DnaJ domain-containing protein</fullName>
    </submittedName>
</protein>
<evidence type="ECO:0000256" key="1">
    <source>
        <dbReference type="ARBA" id="ARBA00023186"/>
    </source>
</evidence>
<dbReference type="eggNOG" id="COG2214">
    <property type="taxonomic scope" value="Bacteria"/>
</dbReference>
<dbReference type="GO" id="GO:0005737">
    <property type="term" value="C:cytoplasm"/>
    <property type="evidence" value="ECO:0007669"/>
    <property type="project" value="TreeGrafter"/>
</dbReference>
<proteinExistence type="predicted"/>
<dbReference type="SMART" id="SM00271">
    <property type="entry name" value="DnaJ"/>
    <property type="match status" value="1"/>
</dbReference>
<dbReference type="GO" id="GO:0042026">
    <property type="term" value="P:protein refolding"/>
    <property type="evidence" value="ECO:0007669"/>
    <property type="project" value="TreeGrafter"/>
</dbReference>
<dbReference type="PRINTS" id="PR00625">
    <property type="entry name" value="JDOMAIN"/>
</dbReference>
<feature type="domain" description="J" evidence="2">
    <location>
        <begin position="3"/>
        <end position="67"/>
    </location>
</feature>
<dbReference type="InterPro" id="IPR036869">
    <property type="entry name" value="J_dom_sf"/>
</dbReference>
<dbReference type="InterPro" id="IPR001623">
    <property type="entry name" value="DnaJ_domain"/>
</dbReference>
<evidence type="ECO:0000313" key="4">
    <source>
        <dbReference type="Proteomes" id="UP000182360"/>
    </source>
</evidence>
<dbReference type="Pfam" id="PF00226">
    <property type="entry name" value="DnaJ"/>
    <property type="match status" value="1"/>
</dbReference>
<name>A0A1H9JPN2_9SPIR</name>
<dbReference type="PROSITE" id="PS50076">
    <property type="entry name" value="DNAJ_2"/>
    <property type="match status" value="1"/>
</dbReference>
<dbReference type="SUPFAM" id="SSF46565">
    <property type="entry name" value="Chaperone J-domain"/>
    <property type="match status" value="1"/>
</dbReference>
<evidence type="ECO:0000259" key="2">
    <source>
        <dbReference type="PROSITE" id="PS50076"/>
    </source>
</evidence>
<evidence type="ECO:0000313" key="3">
    <source>
        <dbReference type="EMBL" id="SEQ88713.1"/>
    </source>
</evidence>
<dbReference type="RefSeq" id="WP_074645609.1">
    <property type="nucleotide sequence ID" value="NZ_FOFU01000014.1"/>
</dbReference>
<dbReference type="PANTHER" id="PTHR43096:SF52">
    <property type="entry name" value="DNAJ HOMOLOG 1, MITOCHONDRIAL-RELATED"/>
    <property type="match status" value="1"/>
</dbReference>
<organism evidence="3 4">
    <name type="scientific">Treponema bryantii</name>
    <dbReference type="NCBI Taxonomy" id="163"/>
    <lineage>
        <taxon>Bacteria</taxon>
        <taxon>Pseudomonadati</taxon>
        <taxon>Spirochaetota</taxon>
        <taxon>Spirochaetia</taxon>
        <taxon>Spirochaetales</taxon>
        <taxon>Treponemataceae</taxon>
        <taxon>Treponema</taxon>
    </lineage>
</organism>
<dbReference type="InterPro" id="IPR011990">
    <property type="entry name" value="TPR-like_helical_dom_sf"/>
</dbReference>
<dbReference type="Gene3D" id="1.10.287.110">
    <property type="entry name" value="DnaJ domain"/>
    <property type="match status" value="1"/>
</dbReference>
<gene>
    <name evidence="3" type="ORF">SAMN04487977_11428</name>
</gene>
<dbReference type="AlphaFoldDB" id="A0A1H9JPN2"/>
<dbReference type="GO" id="GO:0051082">
    <property type="term" value="F:unfolded protein binding"/>
    <property type="evidence" value="ECO:0007669"/>
    <property type="project" value="TreeGrafter"/>
</dbReference>
<keyword evidence="4" id="KW-1185">Reference proteome</keyword>
<accession>A0A1H9JPN2</accession>
<dbReference type="STRING" id="163.SAMN04487775_103195"/>
<dbReference type="EMBL" id="FOFU01000014">
    <property type="protein sequence ID" value="SEQ88713.1"/>
    <property type="molecule type" value="Genomic_DNA"/>
</dbReference>
<dbReference type="SUPFAM" id="SSF48452">
    <property type="entry name" value="TPR-like"/>
    <property type="match status" value="1"/>
</dbReference>
<dbReference type="Proteomes" id="UP000182360">
    <property type="component" value="Unassembled WGS sequence"/>
</dbReference>
<dbReference type="CDD" id="cd06257">
    <property type="entry name" value="DnaJ"/>
    <property type="match status" value="1"/>
</dbReference>
<dbReference type="OrthoDB" id="7822896at2"/>
<dbReference type="PANTHER" id="PTHR43096">
    <property type="entry name" value="DNAJ HOMOLOG 1, MITOCHONDRIAL-RELATED"/>
    <property type="match status" value="1"/>
</dbReference>
<sequence length="251" mass="30222">MKDFYKILGVRHNATLAEIKRSYREKVKLLHPDLSGDPTHRDEFNEVVQAYRVLSDVRQRSIFDESFFIKIKRSYKNADTFNYYDWLKAREDEESRAKLIFYTLMHQKEDEAVAEFKRMQMNHADFSLKKWFTREDFMDYGYILAEELVIRGEYYDAIILLEQIIQMEYSYQYFYIFFPEVIEFTLNILKRNIDCVISDELALDVYERALDLNLGPKNDAFFLRKMSEEYRRLGDFSTAEICLREAEKYGG</sequence>